<evidence type="ECO:0000256" key="3">
    <source>
        <dbReference type="ARBA" id="ARBA00022692"/>
    </source>
</evidence>
<evidence type="ECO:0000256" key="2">
    <source>
        <dbReference type="ARBA" id="ARBA00007524"/>
    </source>
</evidence>
<evidence type="ECO:0000256" key="1">
    <source>
        <dbReference type="ARBA" id="ARBA00004141"/>
    </source>
</evidence>
<name>A0A5N5ECN0_9ACTN</name>
<dbReference type="GO" id="GO:0016020">
    <property type="term" value="C:membrane"/>
    <property type="evidence" value="ECO:0007669"/>
    <property type="project" value="UniProtKB-SubCell"/>
</dbReference>
<proteinExistence type="inferred from homology"/>
<reference evidence="7 8" key="1">
    <citation type="submission" date="2019-09" db="EMBL/GenBank/DDBJ databases">
        <authorList>
            <person name="Liu P."/>
        </authorList>
    </citation>
    <scope>NUCLEOTIDE SEQUENCE [LARGE SCALE GENOMIC DNA]</scope>
    <source>
        <strain evidence="7 8">TRM68085</strain>
    </source>
</reference>
<accession>A0A5N5ECN0</accession>
<feature type="transmembrane region" description="Helical" evidence="6">
    <location>
        <begin position="60"/>
        <end position="81"/>
    </location>
</feature>
<evidence type="ECO:0000256" key="4">
    <source>
        <dbReference type="ARBA" id="ARBA00022989"/>
    </source>
</evidence>
<evidence type="ECO:0000256" key="5">
    <source>
        <dbReference type="ARBA" id="ARBA00023136"/>
    </source>
</evidence>
<evidence type="ECO:0000313" key="8">
    <source>
        <dbReference type="Proteomes" id="UP000326907"/>
    </source>
</evidence>
<evidence type="ECO:0000256" key="6">
    <source>
        <dbReference type="SAM" id="Phobius"/>
    </source>
</evidence>
<feature type="transmembrane region" description="Helical" evidence="6">
    <location>
        <begin position="93"/>
        <end position="112"/>
    </location>
</feature>
<dbReference type="InterPro" id="IPR004307">
    <property type="entry name" value="TspO_MBR"/>
</dbReference>
<keyword evidence="8" id="KW-1185">Reference proteome</keyword>
<sequence>MPPTPTTPTAGAAPSRRRSGLTLLLLLALCYGVAAAGAVATGDAGSTYAALDRPVWAPPGWLFGPVWTVLYGMIAVAGWLVTRRPGPGRRPALAAWGVQLALNALWTPLFFAAEQYGLAFLDIALLLAAVVATALLSARVDRRAAWLLAPYLLWVGYAAALNLALWLTN</sequence>
<dbReference type="AlphaFoldDB" id="A0A5N5ECN0"/>
<dbReference type="PANTHER" id="PTHR10057">
    <property type="entry name" value="PERIPHERAL-TYPE BENZODIAZEPINE RECEPTOR"/>
    <property type="match status" value="1"/>
</dbReference>
<comment type="subcellular location">
    <subcellularLocation>
        <location evidence="1">Membrane</location>
        <topology evidence="1">Multi-pass membrane protein</topology>
    </subcellularLocation>
</comment>
<dbReference type="Pfam" id="PF03073">
    <property type="entry name" value="TspO_MBR"/>
    <property type="match status" value="1"/>
</dbReference>
<evidence type="ECO:0000313" key="7">
    <source>
        <dbReference type="EMBL" id="KAB2588107.1"/>
    </source>
</evidence>
<dbReference type="Proteomes" id="UP000326907">
    <property type="component" value="Unassembled WGS sequence"/>
</dbReference>
<dbReference type="EMBL" id="VYUA01000059">
    <property type="protein sequence ID" value="KAB2588107.1"/>
    <property type="molecule type" value="Genomic_DNA"/>
</dbReference>
<organism evidence="7 8">
    <name type="scientific">Streptomyces arboris</name>
    <dbReference type="NCBI Taxonomy" id="2600619"/>
    <lineage>
        <taxon>Bacteria</taxon>
        <taxon>Bacillati</taxon>
        <taxon>Actinomycetota</taxon>
        <taxon>Actinomycetes</taxon>
        <taxon>Kitasatosporales</taxon>
        <taxon>Streptomycetaceae</taxon>
        <taxon>Streptomyces</taxon>
    </lineage>
</organism>
<protein>
    <submittedName>
        <fullName evidence="7">Tryptophan-rich sensory protein</fullName>
    </submittedName>
</protein>
<dbReference type="FunFam" id="1.20.1260.100:FF:000001">
    <property type="entry name" value="translocator protein 2"/>
    <property type="match status" value="1"/>
</dbReference>
<keyword evidence="3 6" id="KW-0812">Transmembrane</keyword>
<comment type="similarity">
    <text evidence="2">Belongs to the TspO/BZRP family.</text>
</comment>
<dbReference type="CDD" id="cd15904">
    <property type="entry name" value="TSPO_MBR"/>
    <property type="match status" value="1"/>
</dbReference>
<keyword evidence="4 6" id="KW-1133">Transmembrane helix</keyword>
<dbReference type="PIRSF" id="PIRSF005859">
    <property type="entry name" value="PBR"/>
    <property type="match status" value="1"/>
</dbReference>
<feature type="transmembrane region" description="Helical" evidence="6">
    <location>
        <begin position="145"/>
        <end position="167"/>
    </location>
</feature>
<keyword evidence="5 6" id="KW-0472">Membrane</keyword>
<feature type="transmembrane region" description="Helical" evidence="6">
    <location>
        <begin position="118"/>
        <end position="138"/>
    </location>
</feature>
<dbReference type="InterPro" id="IPR038330">
    <property type="entry name" value="TspO/MBR-related_sf"/>
</dbReference>
<dbReference type="Gene3D" id="1.20.1260.100">
    <property type="entry name" value="TspO/MBR protein"/>
    <property type="match status" value="1"/>
</dbReference>
<dbReference type="GO" id="GO:0033013">
    <property type="term" value="P:tetrapyrrole metabolic process"/>
    <property type="evidence" value="ECO:0007669"/>
    <property type="project" value="UniProtKB-ARBA"/>
</dbReference>
<comment type="caution">
    <text evidence="7">The sequence shown here is derived from an EMBL/GenBank/DDBJ whole genome shotgun (WGS) entry which is preliminary data.</text>
</comment>
<dbReference type="PANTHER" id="PTHR10057:SF0">
    <property type="entry name" value="TRANSLOCATOR PROTEIN"/>
    <property type="match status" value="1"/>
</dbReference>
<dbReference type="RefSeq" id="WP_151513714.1">
    <property type="nucleotide sequence ID" value="NZ_JBMVCA010000003.1"/>
</dbReference>
<gene>
    <name evidence="7" type="ORF">F5983_34170</name>
</gene>